<reference evidence="4 5" key="1">
    <citation type="journal article" date="2012" name="Stand. Genomic Sci.">
        <title>Genome sequence of the soil bacterium Saccharomonospora azurea type strain (NA-128(T)).</title>
        <authorList>
            <person name="Klenk H.P."/>
            <person name="Held B."/>
            <person name="Lucas S."/>
            <person name="Lapidus A."/>
            <person name="Copeland A."/>
            <person name="Hammon N."/>
            <person name="Pitluck S."/>
            <person name="Goodwin L.A."/>
            <person name="Han C."/>
            <person name="Tapia R."/>
            <person name="Brambilla E.M."/>
            <person name="Potter G."/>
            <person name="Land M."/>
            <person name="Ivanova N."/>
            <person name="Rohde M."/>
            <person name="Goker M."/>
            <person name="Detter J.C."/>
            <person name="Kyrpides N.C."/>
            <person name="Woyke T."/>
        </authorList>
    </citation>
    <scope>NUCLEOTIDE SEQUENCE [LARGE SCALE GENOMIC DNA]</scope>
    <source>
        <strain evidence="4 5">NA-128</strain>
    </source>
</reference>
<dbReference type="PANTHER" id="PTHR30007">
    <property type="entry name" value="PHP DOMAIN PROTEIN"/>
    <property type="match status" value="1"/>
</dbReference>
<dbReference type="HOGENOM" id="CLU_055261_1_0_11"/>
<dbReference type="InterPro" id="IPR025161">
    <property type="entry name" value="IS402-like_dom"/>
</dbReference>
<dbReference type="AlphaFoldDB" id="H8G7P7"/>
<evidence type="ECO:0000259" key="2">
    <source>
        <dbReference type="Pfam" id="PF01609"/>
    </source>
</evidence>
<keyword evidence="5" id="KW-1185">Reference proteome</keyword>
<name>H8G7P7_9PSEU</name>
<dbReference type="GO" id="GO:0006313">
    <property type="term" value="P:DNA transposition"/>
    <property type="evidence" value="ECO:0007669"/>
    <property type="project" value="InterPro"/>
</dbReference>
<evidence type="ECO:0000256" key="1">
    <source>
        <dbReference type="SAM" id="MobiDB-lite"/>
    </source>
</evidence>
<dbReference type="NCBIfam" id="NF033580">
    <property type="entry name" value="transpos_IS5_3"/>
    <property type="match status" value="1"/>
</dbReference>
<evidence type="ECO:0000313" key="4">
    <source>
        <dbReference type="EMBL" id="EHY87321.1"/>
    </source>
</evidence>
<sequence>MVVPWVVSEELWERIEPLLPVRPAARTGPKPLPDRAVLQGILFVLYTGIGGEDLPQELGFGSGMTCWRRLRDWQEAGVFAKLHEVLLAELNAAAAIDWSRACVGASHVRAKKGGPDTGPSPVDRGKTGSKHHLICDGGGIPLAVTLTGGNRNDITQLIPLLEAIPPVRGRRGRPRRKPDALVADRGDDHDRDRDLLQRRGIRPLISRRGTRDNNQTVRWGVEQTLALLHQFRRLATHWERRTDIHHGFLALATSLIYWRRLTKTTCQELLMRGAGFVASRPDSGPVLGPSLYLPAKHLHAREIAAACGSASSTSCSRTNTPAPDQSAITASMSYRSRTQLLRQLLLPALV</sequence>
<dbReference type="Proteomes" id="UP000004705">
    <property type="component" value="Chromosome"/>
</dbReference>
<feature type="region of interest" description="Disordered" evidence="1">
    <location>
        <begin position="167"/>
        <end position="188"/>
    </location>
</feature>
<feature type="region of interest" description="Disordered" evidence="1">
    <location>
        <begin position="108"/>
        <end position="129"/>
    </location>
</feature>
<dbReference type="EMBL" id="CM001466">
    <property type="protein sequence ID" value="EHY87321.1"/>
    <property type="molecule type" value="Genomic_DNA"/>
</dbReference>
<feature type="compositionally biased region" description="Basic and acidic residues" evidence="1">
    <location>
        <begin position="177"/>
        <end position="188"/>
    </location>
</feature>
<accession>H8G7P7</accession>
<dbReference type="InterPro" id="IPR002559">
    <property type="entry name" value="Transposase_11"/>
</dbReference>
<evidence type="ECO:0000259" key="3">
    <source>
        <dbReference type="Pfam" id="PF13340"/>
    </source>
</evidence>
<protein>
    <submittedName>
        <fullName evidence="4">Transposase</fullName>
    </submittedName>
</protein>
<dbReference type="GO" id="GO:0003677">
    <property type="term" value="F:DNA binding"/>
    <property type="evidence" value="ECO:0007669"/>
    <property type="project" value="InterPro"/>
</dbReference>
<feature type="domain" description="Transposase IS4-like" evidence="2">
    <location>
        <begin position="106"/>
        <end position="255"/>
    </location>
</feature>
<dbReference type="GO" id="GO:0004803">
    <property type="term" value="F:transposase activity"/>
    <property type="evidence" value="ECO:0007669"/>
    <property type="project" value="InterPro"/>
</dbReference>
<dbReference type="Pfam" id="PF13340">
    <property type="entry name" value="DUF4096"/>
    <property type="match status" value="1"/>
</dbReference>
<dbReference type="Pfam" id="PF01609">
    <property type="entry name" value="DDE_Tnp_1"/>
    <property type="match status" value="1"/>
</dbReference>
<evidence type="ECO:0000313" key="5">
    <source>
        <dbReference type="Proteomes" id="UP000004705"/>
    </source>
</evidence>
<gene>
    <name evidence="4" type="ORF">SacazDRAFT_00341</name>
</gene>
<organism evidence="4 5">
    <name type="scientific">Saccharomonospora azurea NA-128</name>
    <dbReference type="NCBI Taxonomy" id="882081"/>
    <lineage>
        <taxon>Bacteria</taxon>
        <taxon>Bacillati</taxon>
        <taxon>Actinomycetota</taxon>
        <taxon>Actinomycetes</taxon>
        <taxon>Pseudonocardiales</taxon>
        <taxon>Pseudonocardiaceae</taxon>
        <taxon>Saccharomonospora</taxon>
    </lineage>
</organism>
<feature type="domain" description="Insertion element IS402-like" evidence="3">
    <location>
        <begin position="7"/>
        <end position="83"/>
    </location>
</feature>
<proteinExistence type="predicted"/>
<dbReference type="PANTHER" id="PTHR30007:SF1">
    <property type="entry name" value="BLR1914 PROTEIN"/>
    <property type="match status" value="1"/>
</dbReference>